<evidence type="ECO:0000256" key="1">
    <source>
        <dbReference type="SAM" id="MobiDB-lite"/>
    </source>
</evidence>
<evidence type="ECO:0000259" key="4">
    <source>
        <dbReference type="PROSITE" id="PS51767"/>
    </source>
</evidence>
<organism evidence="5 6">
    <name type="scientific">Fusarium tricinctum</name>
    <dbReference type="NCBI Taxonomy" id="61284"/>
    <lineage>
        <taxon>Eukaryota</taxon>
        <taxon>Fungi</taxon>
        <taxon>Dikarya</taxon>
        <taxon>Ascomycota</taxon>
        <taxon>Pezizomycotina</taxon>
        <taxon>Sordariomycetes</taxon>
        <taxon>Hypocreomycetidae</taxon>
        <taxon>Hypocreales</taxon>
        <taxon>Nectriaceae</taxon>
        <taxon>Fusarium</taxon>
        <taxon>Fusarium tricinctum species complex</taxon>
    </lineage>
</organism>
<reference evidence="5" key="1">
    <citation type="journal article" date="2021" name="Nat. Commun.">
        <title>Genetic determinants of endophytism in the Arabidopsis root mycobiome.</title>
        <authorList>
            <person name="Mesny F."/>
            <person name="Miyauchi S."/>
            <person name="Thiergart T."/>
            <person name="Pickel B."/>
            <person name="Atanasova L."/>
            <person name="Karlsson M."/>
            <person name="Huettel B."/>
            <person name="Barry K.W."/>
            <person name="Haridas S."/>
            <person name="Chen C."/>
            <person name="Bauer D."/>
            <person name="Andreopoulos W."/>
            <person name="Pangilinan J."/>
            <person name="LaButti K."/>
            <person name="Riley R."/>
            <person name="Lipzen A."/>
            <person name="Clum A."/>
            <person name="Drula E."/>
            <person name="Henrissat B."/>
            <person name="Kohler A."/>
            <person name="Grigoriev I.V."/>
            <person name="Martin F.M."/>
            <person name="Hacquard S."/>
        </authorList>
    </citation>
    <scope>NUCLEOTIDE SEQUENCE</scope>
    <source>
        <strain evidence="5">MPI-SDFR-AT-0068</strain>
    </source>
</reference>
<feature type="region of interest" description="Disordered" evidence="1">
    <location>
        <begin position="489"/>
        <end position="546"/>
    </location>
</feature>
<evidence type="ECO:0000256" key="2">
    <source>
        <dbReference type="SAM" id="Phobius"/>
    </source>
</evidence>
<sequence length="546" mass="59414">MRQLLPLLLLASVACASPCDSEPLSLPIRDVQILPNVKKSLMTGIPAKIGSPEQSIVLLPWAELNNTWIYDDQPYCDKTVIWNDRICEIRRGGLYSEEDSKSFHKANDITNAGGATDEATFQGSEAGIKKLVSTSLAGTDNITLEGAPALADFPIGIPRLKWDAGYTLLHPLGLGSNSTYLNALRATGKISSRVWSIFWGRMWVKNPIEGSLVLGGYDEEKVIGKNYTAPLVYDDYTGTPGCWTGMKVTVSDIRVNFRDGSDESIFPSNTALPCCIVPQRQLLLEAPGAYVSSFEEVTGFNHTESSFGLHWSARLFDADKVFDGDITFHLDSGLQVRVPNDQYIVPFVDIDRSGARVTKSNVKELLMNGVADQPATLGRYFLTAAYLMVNHDAGTFTLWQANPSSKSKLVRVFDQDTADKCGEDASGIVQPTASATSTKEDETQPTEEAEAASSPPGAVIGGAVAGAVIGLGVAILGIFFLLRRRRNAMSTNQPPSPPTEIQMKDDKSSYPAWCQPQEMPGSKPMPSEMQGQSHYVYELDNNISAR</sequence>
<dbReference type="EMBL" id="JAGPXF010000006">
    <property type="protein sequence ID" value="KAH7238074.1"/>
    <property type="molecule type" value="Genomic_DNA"/>
</dbReference>
<dbReference type="InterPro" id="IPR021109">
    <property type="entry name" value="Peptidase_aspartic_dom_sf"/>
</dbReference>
<evidence type="ECO:0000313" key="5">
    <source>
        <dbReference type="EMBL" id="KAH7238074.1"/>
    </source>
</evidence>
<keyword evidence="2" id="KW-1133">Transmembrane helix</keyword>
<keyword evidence="2" id="KW-0812">Transmembrane</keyword>
<gene>
    <name evidence="5" type="ORF">BKA59DRAFT_236043</name>
</gene>
<comment type="caution">
    <text evidence="5">The sequence shown here is derived from an EMBL/GenBank/DDBJ whole genome shotgun (WGS) entry which is preliminary data.</text>
</comment>
<keyword evidence="2" id="KW-0472">Membrane</keyword>
<dbReference type="OrthoDB" id="5361565at2759"/>
<dbReference type="Gene3D" id="2.40.70.10">
    <property type="entry name" value="Acid Proteases"/>
    <property type="match status" value="2"/>
</dbReference>
<name>A0A8K0RRP6_9HYPO</name>
<feature type="region of interest" description="Disordered" evidence="1">
    <location>
        <begin position="421"/>
        <end position="457"/>
    </location>
</feature>
<accession>A0A8K0RRP6</accession>
<dbReference type="PROSITE" id="PS51257">
    <property type="entry name" value="PROKAR_LIPOPROTEIN"/>
    <property type="match status" value="1"/>
</dbReference>
<dbReference type="InterPro" id="IPR033121">
    <property type="entry name" value="PEPTIDASE_A1"/>
</dbReference>
<protein>
    <submittedName>
        <fullName evidence="5">Aspartic peptidase domain-containing protein</fullName>
    </submittedName>
</protein>
<keyword evidence="3" id="KW-0732">Signal</keyword>
<feature type="transmembrane region" description="Helical" evidence="2">
    <location>
        <begin position="458"/>
        <end position="482"/>
    </location>
</feature>
<dbReference type="CDD" id="cd12087">
    <property type="entry name" value="TM_EGFR-like"/>
    <property type="match status" value="1"/>
</dbReference>
<feature type="chain" id="PRO_5035469539" evidence="3">
    <location>
        <begin position="17"/>
        <end position="546"/>
    </location>
</feature>
<evidence type="ECO:0000256" key="3">
    <source>
        <dbReference type="SAM" id="SignalP"/>
    </source>
</evidence>
<dbReference type="SUPFAM" id="SSF50630">
    <property type="entry name" value="Acid proteases"/>
    <property type="match status" value="1"/>
</dbReference>
<keyword evidence="6" id="KW-1185">Reference proteome</keyword>
<dbReference type="Proteomes" id="UP000813427">
    <property type="component" value="Unassembled WGS sequence"/>
</dbReference>
<feature type="domain" description="Peptidase A1" evidence="4">
    <location>
        <begin position="43"/>
        <end position="399"/>
    </location>
</feature>
<feature type="signal peptide" evidence="3">
    <location>
        <begin position="1"/>
        <end position="16"/>
    </location>
</feature>
<dbReference type="Pfam" id="PF00026">
    <property type="entry name" value="Asp"/>
    <property type="match status" value="1"/>
</dbReference>
<dbReference type="AlphaFoldDB" id="A0A8K0RRP6"/>
<evidence type="ECO:0000313" key="6">
    <source>
        <dbReference type="Proteomes" id="UP000813427"/>
    </source>
</evidence>
<proteinExistence type="predicted"/>
<dbReference type="PROSITE" id="PS51767">
    <property type="entry name" value="PEPTIDASE_A1"/>
    <property type="match status" value="1"/>
</dbReference>